<proteinExistence type="predicted"/>
<accession>A0A2G3DS03</accession>
<gene>
    <name evidence="2" type="ORF">CSX01_14525</name>
</gene>
<dbReference type="EMBL" id="PDYF01000083">
    <property type="protein sequence ID" value="PHU33744.1"/>
    <property type="molecule type" value="Genomic_DNA"/>
</dbReference>
<dbReference type="AlphaFoldDB" id="A0A2G3DS03"/>
<evidence type="ECO:0000313" key="3">
    <source>
        <dbReference type="Proteomes" id="UP000225889"/>
    </source>
</evidence>
<organism evidence="2 3">
    <name type="scientific">Pseudobutyrivibrio ruminis</name>
    <dbReference type="NCBI Taxonomy" id="46206"/>
    <lineage>
        <taxon>Bacteria</taxon>
        <taxon>Bacillati</taxon>
        <taxon>Bacillota</taxon>
        <taxon>Clostridia</taxon>
        <taxon>Lachnospirales</taxon>
        <taxon>Lachnospiraceae</taxon>
        <taxon>Pseudobutyrivibrio</taxon>
    </lineage>
</organism>
<dbReference type="RefSeq" id="WP_099392854.1">
    <property type="nucleotide sequence ID" value="NZ_PDYF01000083.1"/>
</dbReference>
<dbReference type="Proteomes" id="UP000225889">
    <property type="component" value="Unassembled WGS sequence"/>
</dbReference>
<comment type="caution">
    <text evidence="2">The sequence shown here is derived from an EMBL/GenBank/DDBJ whole genome shotgun (WGS) entry which is preliminary data.</text>
</comment>
<feature type="compositionally biased region" description="Acidic residues" evidence="1">
    <location>
        <begin position="358"/>
        <end position="382"/>
    </location>
</feature>
<protein>
    <recommendedName>
        <fullName evidence="4">PEGA domain-containing protein</fullName>
    </recommendedName>
</protein>
<dbReference type="PROSITE" id="PS51257">
    <property type="entry name" value="PROKAR_LIPOPROTEIN"/>
    <property type="match status" value="1"/>
</dbReference>
<feature type="region of interest" description="Disordered" evidence="1">
    <location>
        <begin position="348"/>
        <end position="394"/>
    </location>
</feature>
<reference evidence="2 3" key="2">
    <citation type="submission" date="2017-10" db="EMBL/GenBank/DDBJ databases">
        <authorList>
            <person name="Banno H."/>
            <person name="Chua N.-H."/>
        </authorList>
    </citation>
    <scope>NUCLEOTIDE SEQUENCE [LARGE SCALE GENOMIC DNA]</scope>
    <source>
        <strain evidence="2 3">JK626</strain>
    </source>
</reference>
<name>A0A2G3DS03_9FIRM</name>
<sequence length="412" mass="45078">MGMKGLFTNKISKLILMGLLIMAVAVGCGQKKGGNNAVTSHTGSALKTEQTEQDADVLAEGESKPLYIVEDLNMTEETIALYSIDEAKQYRYGYNMTTKFLDKYGDNSTWAEFTTGSVVTIGDFLPSSGALGEVKKSTDVWILDDQSKYSIDESKNLIAINGSNYKLTGNTKVYSDTEKILVSDIGKDDIITVIGREKEVISIAVTTGHGYLYLSDTSLFDDSMIFIGNKIVSMVNGDEIIEVPEGTYKITVANNGWGGSGEYTVVRNETTQVSLEDLKGDGPSFCLITFLVTVPDTHVYIDGQEVDVTEPQYVQYGSHSLKVQCQGYTSWNKTLVVNSESATITLELESETGTSSADEYDNTTENSQENDDSESSENEPETETAGSTIKDDYDYEVDYLSTVSDLISNLME</sequence>
<evidence type="ECO:0008006" key="4">
    <source>
        <dbReference type="Google" id="ProtNLM"/>
    </source>
</evidence>
<evidence type="ECO:0000256" key="1">
    <source>
        <dbReference type="SAM" id="MobiDB-lite"/>
    </source>
</evidence>
<reference evidence="2 3" key="1">
    <citation type="submission" date="2017-10" db="EMBL/GenBank/DDBJ databases">
        <title>Resolving the taxonomy of Roseburia spp., Eubacterium rectale and Agathobacter spp. through phylogenomic analysis.</title>
        <authorList>
            <person name="Sheridan P.O."/>
            <person name="Walker A.W."/>
            <person name="Duncan S.H."/>
            <person name="Scott K.P."/>
            <person name="Toole P.W.O."/>
            <person name="Luis P."/>
            <person name="Flint H.J."/>
        </authorList>
    </citation>
    <scope>NUCLEOTIDE SEQUENCE [LARGE SCALE GENOMIC DNA]</scope>
    <source>
        <strain evidence="2 3">JK626</strain>
    </source>
</reference>
<evidence type="ECO:0000313" key="2">
    <source>
        <dbReference type="EMBL" id="PHU33744.1"/>
    </source>
</evidence>